<protein>
    <submittedName>
        <fullName evidence="2">Uncharacterized protein</fullName>
    </submittedName>
</protein>
<dbReference type="AlphaFoldDB" id="A0A6M3X487"/>
<proteinExistence type="predicted"/>
<accession>A0A6M3X487</accession>
<name>A0A6M3X487_9ZZZZ</name>
<sequence length="578" mass="61216">MIRRSNTASGVYLLRRAATLAKGIRAKFGKRTEVHDGCLVEGRRSGGRLFATVIEPPGGVALVGPYDGMVLARVGAPAREFFSPSYPLQEPRAGLFGERQPFSGYLFSLGPPVPTGAASLAVGHAHVGARAVYYPAALYTGELTTAGLASAEVWLRVLITGTGASPTPRSFSIHQSVVQAAAPGYDLIPRNVATATEWGSLPIATVCELDGLVIVAVQVAKGRTGTIDLPKVTQGVVVLALDLATRQVVWTAFQSAEAMPSGFVPQELGINEGSTWAQSAFYHLTAAPRQDGSVQVVGFYQVDRQDQTSDGGPAIVPIMAVADLTFSPGVASAYMVHADVRAPASSPIVAELGADPGFVLRPLLPHVVDNKIAVEAYRYKRAPNWGYDPSGPDFDLEPPFSHVFFDGTQVSTASTLGSMEVRQPAVSSDIGVILNPNQLTDKVGAGTVAYKGRELEGRGLGVTFVKAGAAKFEQLVAEWSGTIIGELISVSCPQQEVRDSDGLLLVPCVVITLFSAGANDDTFIGVRKGPVWPEDGAVADHMQYWRKYPIDTWAQLGAVYTGNPLTLADHGRMFEVGT</sequence>
<evidence type="ECO:0000313" key="1">
    <source>
        <dbReference type="EMBL" id="QJB01465.1"/>
    </source>
</evidence>
<dbReference type="EMBL" id="MT143896">
    <property type="protein sequence ID" value="QJH92512.1"/>
    <property type="molecule type" value="Genomic_DNA"/>
</dbReference>
<organism evidence="2">
    <name type="scientific">viral metagenome</name>
    <dbReference type="NCBI Taxonomy" id="1070528"/>
    <lineage>
        <taxon>unclassified sequences</taxon>
        <taxon>metagenomes</taxon>
        <taxon>organismal metagenomes</taxon>
    </lineage>
</organism>
<evidence type="ECO:0000313" key="2">
    <source>
        <dbReference type="EMBL" id="QJH92512.1"/>
    </source>
</evidence>
<reference evidence="2" key="1">
    <citation type="submission" date="2020-03" db="EMBL/GenBank/DDBJ databases">
        <title>The deep terrestrial virosphere.</title>
        <authorList>
            <person name="Holmfeldt K."/>
            <person name="Nilsson E."/>
            <person name="Simone D."/>
            <person name="Lopez-Fernandez M."/>
            <person name="Wu X."/>
            <person name="de Brujin I."/>
            <person name="Lundin D."/>
            <person name="Andersson A."/>
            <person name="Bertilsson S."/>
            <person name="Dopson M."/>
        </authorList>
    </citation>
    <scope>NUCLEOTIDE SEQUENCE</scope>
    <source>
        <strain evidence="1">MM171A00102</strain>
        <strain evidence="2">MM171B00096</strain>
    </source>
</reference>
<gene>
    <name evidence="1" type="ORF">MM171A00102_0024</name>
    <name evidence="2" type="ORF">MM171B00096_0074</name>
</gene>
<dbReference type="EMBL" id="MT143709">
    <property type="protein sequence ID" value="QJB01465.1"/>
    <property type="molecule type" value="Genomic_DNA"/>
</dbReference>